<protein>
    <submittedName>
        <fullName evidence="1">Glutamate dehydrogenase, NAD-specific</fullName>
    </submittedName>
</protein>
<evidence type="ECO:0000313" key="1">
    <source>
        <dbReference type="EMBL" id="PON89344.1"/>
    </source>
</evidence>
<dbReference type="Proteomes" id="UP000237000">
    <property type="component" value="Unassembled WGS sequence"/>
</dbReference>
<sequence length="105" mass="11368">MSVSRSSLHFKDSFFNREQRNVECASAEIENENVLLAGAGGLFVKTVSNGRSSGLVDDSHDVKPSNGASVLGGLTLRIVEIGRNSDHCVLYGLTQKSFRDFLHLG</sequence>
<dbReference type="InterPro" id="IPR019651">
    <property type="entry name" value="Glutamate_DH_NAD-spec"/>
</dbReference>
<accession>A0A2P5EUX2</accession>
<proteinExistence type="predicted"/>
<reference evidence="2" key="1">
    <citation type="submission" date="2016-06" db="EMBL/GenBank/DDBJ databases">
        <title>Parallel loss of symbiosis genes in relatives of nitrogen-fixing non-legume Parasponia.</title>
        <authorList>
            <person name="Van Velzen R."/>
            <person name="Holmer R."/>
            <person name="Bu F."/>
            <person name="Rutten L."/>
            <person name="Van Zeijl A."/>
            <person name="Liu W."/>
            <person name="Santuari L."/>
            <person name="Cao Q."/>
            <person name="Sharma T."/>
            <person name="Shen D."/>
            <person name="Roswanjaya Y."/>
            <person name="Wardhani T."/>
            <person name="Kalhor M.S."/>
            <person name="Jansen J."/>
            <person name="Van den Hoogen J."/>
            <person name="Gungor B."/>
            <person name="Hartog M."/>
            <person name="Hontelez J."/>
            <person name="Verver J."/>
            <person name="Yang W.-C."/>
            <person name="Schijlen E."/>
            <person name="Repin R."/>
            <person name="Schilthuizen M."/>
            <person name="Schranz E."/>
            <person name="Heidstra R."/>
            <person name="Miyata K."/>
            <person name="Fedorova E."/>
            <person name="Kohlen W."/>
            <person name="Bisseling T."/>
            <person name="Smit S."/>
            <person name="Geurts R."/>
        </authorList>
    </citation>
    <scope>NUCLEOTIDE SEQUENCE [LARGE SCALE GENOMIC DNA]</scope>
    <source>
        <strain evidence="2">cv. RG33-2</strain>
    </source>
</reference>
<dbReference type="AlphaFoldDB" id="A0A2P5EUX2"/>
<gene>
    <name evidence="1" type="ORF">TorRG33x02_148870</name>
</gene>
<comment type="caution">
    <text evidence="1">The sequence shown here is derived from an EMBL/GenBank/DDBJ whole genome shotgun (WGS) entry which is preliminary data.</text>
</comment>
<dbReference type="STRING" id="63057.A0A2P5EUX2"/>
<name>A0A2P5EUX2_TREOI</name>
<dbReference type="InParanoid" id="A0A2P5EUX2"/>
<evidence type="ECO:0000313" key="2">
    <source>
        <dbReference type="Proteomes" id="UP000237000"/>
    </source>
</evidence>
<dbReference type="Pfam" id="PF10712">
    <property type="entry name" value="NAD-GH"/>
    <property type="match status" value="1"/>
</dbReference>
<keyword evidence="2" id="KW-1185">Reference proteome</keyword>
<organism evidence="1 2">
    <name type="scientific">Trema orientale</name>
    <name type="common">Charcoal tree</name>
    <name type="synonym">Celtis orientalis</name>
    <dbReference type="NCBI Taxonomy" id="63057"/>
    <lineage>
        <taxon>Eukaryota</taxon>
        <taxon>Viridiplantae</taxon>
        <taxon>Streptophyta</taxon>
        <taxon>Embryophyta</taxon>
        <taxon>Tracheophyta</taxon>
        <taxon>Spermatophyta</taxon>
        <taxon>Magnoliopsida</taxon>
        <taxon>eudicotyledons</taxon>
        <taxon>Gunneridae</taxon>
        <taxon>Pentapetalae</taxon>
        <taxon>rosids</taxon>
        <taxon>fabids</taxon>
        <taxon>Rosales</taxon>
        <taxon>Cannabaceae</taxon>
        <taxon>Trema</taxon>
    </lineage>
</organism>
<dbReference type="EMBL" id="JXTC01000095">
    <property type="protein sequence ID" value="PON89344.1"/>
    <property type="molecule type" value="Genomic_DNA"/>
</dbReference>
<dbReference type="OrthoDB" id="1739065at2759"/>